<feature type="transmembrane region" description="Helical" evidence="1">
    <location>
        <begin position="45"/>
        <end position="63"/>
    </location>
</feature>
<keyword evidence="1" id="KW-0812">Transmembrane</keyword>
<evidence type="ECO:0000313" key="2">
    <source>
        <dbReference type="EMBL" id="GEP12164.1"/>
    </source>
</evidence>
<dbReference type="AlphaFoldDB" id="A0A512JQD0"/>
<accession>A0A512JQD0</accession>
<keyword evidence="1" id="KW-1133">Transmembrane helix</keyword>
<protein>
    <submittedName>
        <fullName evidence="2">Uncharacterized protein</fullName>
    </submittedName>
</protein>
<keyword evidence="3" id="KW-1185">Reference proteome</keyword>
<name>A0A512JQD0_9HYPH</name>
<comment type="caution">
    <text evidence="2">The sequence shown here is derived from an EMBL/GenBank/DDBJ whole genome shotgun (WGS) entry which is preliminary data.</text>
</comment>
<organism evidence="2 3">
    <name type="scientific">Methylobacterium gnaphalii</name>
    <dbReference type="NCBI Taxonomy" id="1010610"/>
    <lineage>
        <taxon>Bacteria</taxon>
        <taxon>Pseudomonadati</taxon>
        <taxon>Pseudomonadota</taxon>
        <taxon>Alphaproteobacteria</taxon>
        <taxon>Hyphomicrobiales</taxon>
        <taxon>Methylobacteriaceae</taxon>
        <taxon>Methylobacterium</taxon>
    </lineage>
</organism>
<reference evidence="2 3" key="1">
    <citation type="submission" date="2019-07" db="EMBL/GenBank/DDBJ databases">
        <title>Whole genome shotgun sequence of Methylobacterium gnaphalii NBRC 107716.</title>
        <authorList>
            <person name="Hosoyama A."/>
            <person name="Uohara A."/>
            <person name="Ohji S."/>
            <person name="Ichikawa N."/>
        </authorList>
    </citation>
    <scope>NUCLEOTIDE SEQUENCE [LARGE SCALE GENOMIC DNA]</scope>
    <source>
        <strain evidence="2 3">NBRC 107716</strain>
    </source>
</reference>
<dbReference type="Proteomes" id="UP000321750">
    <property type="component" value="Unassembled WGS sequence"/>
</dbReference>
<sequence>MPRWALTPLLIVLFAIPGAMAVVMAWPFVRHSSIPTELDADALGILTIALLVGMLVVMMILPVKRRV</sequence>
<evidence type="ECO:0000313" key="3">
    <source>
        <dbReference type="Proteomes" id="UP000321750"/>
    </source>
</evidence>
<proteinExistence type="predicted"/>
<gene>
    <name evidence="2" type="ORF">MGN01_40090</name>
</gene>
<evidence type="ECO:0000256" key="1">
    <source>
        <dbReference type="SAM" id="Phobius"/>
    </source>
</evidence>
<dbReference type="EMBL" id="BJZV01000031">
    <property type="protein sequence ID" value="GEP12164.1"/>
    <property type="molecule type" value="Genomic_DNA"/>
</dbReference>
<keyword evidence="1" id="KW-0472">Membrane</keyword>
<dbReference type="RefSeq" id="WP_147048556.1">
    <property type="nucleotide sequence ID" value="NZ_BJZV01000031.1"/>
</dbReference>